<dbReference type="CDD" id="cd00086">
    <property type="entry name" value="homeodomain"/>
    <property type="match status" value="1"/>
</dbReference>
<evidence type="ECO:0000256" key="2">
    <source>
        <dbReference type="ARBA" id="ARBA00023125"/>
    </source>
</evidence>
<reference evidence="10" key="3">
    <citation type="submission" date="2025-09" db="UniProtKB">
        <authorList>
            <consortium name="Ensembl"/>
        </authorList>
    </citation>
    <scope>IDENTIFICATION</scope>
</reference>
<dbReference type="SUPFAM" id="SSF46689">
    <property type="entry name" value="Homeodomain-like"/>
    <property type="match status" value="1"/>
</dbReference>
<dbReference type="GO" id="GO:0005634">
    <property type="term" value="C:nucleus"/>
    <property type="evidence" value="ECO:0007669"/>
    <property type="project" value="UniProtKB-SubCell"/>
</dbReference>
<dbReference type="Gene3D" id="1.10.10.60">
    <property type="entry name" value="Homeodomain-like"/>
    <property type="match status" value="1"/>
</dbReference>
<evidence type="ECO:0000256" key="3">
    <source>
        <dbReference type="ARBA" id="ARBA00023155"/>
    </source>
</evidence>
<dbReference type="PROSITE" id="PS50071">
    <property type="entry name" value="HOMEOBOX_2"/>
    <property type="match status" value="1"/>
</dbReference>
<dbReference type="InterPro" id="IPR050848">
    <property type="entry name" value="Homeobox_TF"/>
</dbReference>
<evidence type="ECO:0000256" key="4">
    <source>
        <dbReference type="ARBA" id="ARBA00023242"/>
    </source>
</evidence>
<dbReference type="Pfam" id="PF00046">
    <property type="entry name" value="Homeodomain"/>
    <property type="match status" value="1"/>
</dbReference>
<proteinExistence type="inferred from homology"/>
<evidence type="ECO:0000259" key="9">
    <source>
        <dbReference type="PROSITE" id="PS50071"/>
    </source>
</evidence>
<dbReference type="SMART" id="SM00389">
    <property type="entry name" value="HOX"/>
    <property type="match status" value="1"/>
</dbReference>
<organism evidence="10 11">
    <name type="scientific">Pygocentrus nattereri</name>
    <name type="common">Red-bellied piranha</name>
    <dbReference type="NCBI Taxonomy" id="42514"/>
    <lineage>
        <taxon>Eukaryota</taxon>
        <taxon>Metazoa</taxon>
        <taxon>Chordata</taxon>
        <taxon>Craniata</taxon>
        <taxon>Vertebrata</taxon>
        <taxon>Euteleostomi</taxon>
        <taxon>Actinopterygii</taxon>
        <taxon>Neopterygii</taxon>
        <taxon>Teleostei</taxon>
        <taxon>Ostariophysi</taxon>
        <taxon>Characiformes</taxon>
        <taxon>Characoidei</taxon>
        <taxon>Pygocentrus</taxon>
    </lineage>
</organism>
<dbReference type="InterPro" id="IPR009057">
    <property type="entry name" value="Homeodomain-like_sf"/>
</dbReference>
<protein>
    <recommendedName>
        <fullName evidence="9">Homeobox domain-containing protein</fullName>
    </recommendedName>
</protein>
<dbReference type="InterPro" id="IPR017970">
    <property type="entry name" value="Homeobox_CS"/>
</dbReference>
<reference evidence="10" key="2">
    <citation type="submission" date="2025-08" db="UniProtKB">
        <authorList>
            <consortium name="Ensembl"/>
        </authorList>
    </citation>
    <scope>IDENTIFICATION</scope>
</reference>
<feature type="region of interest" description="Disordered" evidence="8">
    <location>
        <begin position="93"/>
        <end position="119"/>
    </location>
</feature>
<keyword evidence="4 6" id="KW-0539">Nucleus</keyword>
<dbReference type="GO" id="GO:0003677">
    <property type="term" value="F:DNA binding"/>
    <property type="evidence" value="ECO:0007669"/>
    <property type="project" value="UniProtKB-UniRule"/>
</dbReference>
<comment type="subcellular location">
    <subcellularLocation>
        <location evidence="1 6 7">Nucleus</location>
    </subcellularLocation>
</comment>
<dbReference type="GO" id="GO:0000981">
    <property type="term" value="F:DNA-binding transcription factor activity, RNA polymerase II-specific"/>
    <property type="evidence" value="ECO:0007669"/>
    <property type="project" value="InterPro"/>
</dbReference>
<evidence type="ECO:0000256" key="8">
    <source>
        <dbReference type="SAM" id="MobiDB-lite"/>
    </source>
</evidence>
<accession>A0A3B4DVD1</accession>
<evidence type="ECO:0000256" key="7">
    <source>
        <dbReference type="RuleBase" id="RU000682"/>
    </source>
</evidence>
<dbReference type="GeneTree" id="ENSGT00940000165215"/>
<name>A0A3B4DVD1_PYGNA</name>
<dbReference type="AlphaFoldDB" id="A0A3B4DVD1"/>
<comment type="similarity">
    <text evidence="5">Belongs to the BAR homeobox family.</text>
</comment>
<dbReference type="InterPro" id="IPR020479">
    <property type="entry name" value="HD_metazoa"/>
</dbReference>
<dbReference type="PROSITE" id="PS00027">
    <property type="entry name" value="HOMEOBOX_1"/>
    <property type="match status" value="1"/>
</dbReference>
<evidence type="ECO:0000313" key="11">
    <source>
        <dbReference type="Proteomes" id="UP001501920"/>
    </source>
</evidence>
<dbReference type="PANTHER" id="PTHR24333:SF5">
    <property type="entry name" value="VENT HOMEOBOX"/>
    <property type="match status" value="1"/>
</dbReference>
<feature type="DNA-binding region" description="Homeobox" evidence="6">
    <location>
        <begin position="118"/>
        <end position="177"/>
    </location>
</feature>
<keyword evidence="2 6" id="KW-0238">DNA-binding</keyword>
<keyword evidence="3 6" id="KW-0371">Homeobox</keyword>
<feature type="compositionally biased region" description="Acidic residues" evidence="8">
    <location>
        <begin position="103"/>
        <end position="113"/>
    </location>
</feature>
<dbReference type="PRINTS" id="PR00024">
    <property type="entry name" value="HOMEOBOX"/>
</dbReference>
<dbReference type="PANTHER" id="PTHR24333">
    <property type="entry name" value="HOMEO BOX HB9 LIKE A-RELATED"/>
    <property type="match status" value="1"/>
</dbReference>
<feature type="domain" description="Homeobox" evidence="9">
    <location>
        <begin position="116"/>
        <end position="176"/>
    </location>
</feature>
<reference evidence="10 11" key="1">
    <citation type="submission" date="2020-10" db="EMBL/GenBank/DDBJ databases">
        <title>Pygocentrus nattereri (red-bellied piranha) genome, fPygNat1, primary haplotype.</title>
        <authorList>
            <person name="Myers G."/>
            <person name="Meyer A."/>
            <person name="Karagic N."/>
            <person name="Pippel M."/>
            <person name="Winkler S."/>
            <person name="Tracey A."/>
            <person name="Wood J."/>
            <person name="Formenti G."/>
            <person name="Howe K."/>
            <person name="Fedrigo O."/>
            <person name="Jarvis E.D."/>
        </authorList>
    </citation>
    <scope>NUCLEOTIDE SEQUENCE [LARGE SCALE GENOMIC DNA]</scope>
</reference>
<dbReference type="Proteomes" id="UP001501920">
    <property type="component" value="Chromosome 5"/>
</dbReference>
<evidence type="ECO:0000256" key="1">
    <source>
        <dbReference type="ARBA" id="ARBA00004123"/>
    </source>
</evidence>
<dbReference type="Ensembl" id="ENSPNAT00000003872.2">
    <property type="protein sequence ID" value="ENSPNAP00000026929.2"/>
    <property type="gene ID" value="ENSPNAG00000012311.2"/>
</dbReference>
<evidence type="ECO:0000256" key="5">
    <source>
        <dbReference type="ARBA" id="ARBA00038196"/>
    </source>
</evidence>
<dbReference type="InterPro" id="IPR001356">
    <property type="entry name" value="HD"/>
</dbReference>
<keyword evidence="11" id="KW-1185">Reference proteome</keyword>
<evidence type="ECO:0000256" key="6">
    <source>
        <dbReference type="PROSITE-ProRule" id="PRU00108"/>
    </source>
</evidence>
<dbReference type="STRING" id="42514.ENSPNAP00000026929"/>
<sequence>TMARNFTVAWLSQSSHSSTGQEEKALSLDGLQSNGLCLVPPPSQKLCEAQTEETEQTPYRGLQDVNHNAKDVKIKTPSSPTSKYYSTLPKRVPPSCGYTSDSSESEVCEDSEGETGPNRRVRTKFTSYQISRLEETFTRHKYLGATQRKKMAEKLHLSETQVKTWFQNRRMKLKREVQDRCAEYFSPALVSPVLFRAAPSFQHPGMSGQLLSLQLHQQQLNQRVSLMAQQHSIHPTLLLASAYY</sequence>
<evidence type="ECO:0000313" key="10">
    <source>
        <dbReference type="Ensembl" id="ENSPNAP00000026929.2"/>
    </source>
</evidence>